<evidence type="ECO:0000259" key="3">
    <source>
        <dbReference type="Pfam" id="PF02719"/>
    </source>
</evidence>
<dbReference type="Pfam" id="PF13727">
    <property type="entry name" value="CoA_binding_3"/>
    <property type="match status" value="1"/>
</dbReference>
<dbReference type="Proteomes" id="UP000232163">
    <property type="component" value="Unassembled WGS sequence"/>
</dbReference>
<dbReference type="Gene3D" id="3.40.50.720">
    <property type="entry name" value="NAD(P)-binding Rossmann-like Domain"/>
    <property type="match status" value="2"/>
</dbReference>
<dbReference type="InterPro" id="IPR036291">
    <property type="entry name" value="NAD(P)-bd_dom_sf"/>
</dbReference>
<accession>A0A2N9VR78</accession>
<organism evidence="4 5">
    <name type="scientific">Phyllobacterium zundukense</name>
    <dbReference type="NCBI Taxonomy" id="1867719"/>
    <lineage>
        <taxon>Bacteria</taxon>
        <taxon>Pseudomonadati</taxon>
        <taxon>Pseudomonadota</taxon>
        <taxon>Alphaproteobacteria</taxon>
        <taxon>Hyphomicrobiales</taxon>
        <taxon>Phyllobacteriaceae</taxon>
        <taxon>Phyllobacterium</taxon>
    </lineage>
</organism>
<dbReference type="KEGG" id="pht:BLM14_12915"/>
<dbReference type="InterPro" id="IPR029063">
    <property type="entry name" value="SAM-dependent_MTases_sf"/>
</dbReference>
<feature type="transmembrane region" description="Helical" evidence="2">
    <location>
        <begin position="52"/>
        <end position="72"/>
    </location>
</feature>
<feature type="transmembrane region" description="Helical" evidence="2">
    <location>
        <begin position="84"/>
        <end position="108"/>
    </location>
</feature>
<dbReference type="PANTHER" id="PTHR43318:SF1">
    <property type="entry name" value="POLYSACCHARIDE BIOSYNTHESIS PROTEIN EPSC-RELATED"/>
    <property type="match status" value="1"/>
</dbReference>
<dbReference type="AlphaFoldDB" id="A0A2N9VR78"/>
<comment type="caution">
    <text evidence="4">The sequence shown here is derived from an EMBL/GenBank/DDBJ whole genome shotgun (WGS) entry which is preliminary data.</text>
</comment>
<keyword evidence="2" id="KW-0472">Membrane</keyword>
<dbReference type="PANTHER" id="PTHR43318">
    <property type="entry name" value="UDP-N-ACETYLGLUCOSAMINE 4,6-DEHYDRATASE"/>
    <property type="match status" value="1"/>
</dbReference>
<evidence type="ECO:0000313" key="4">
    <source>
        <dbReference type="EMBL" id="PIO41996.1"/>
    </source>
</evidence>
<proteinExistence type="inferred from homology"/>
<dbReference type="RefSeq" id="WP_099999754.1">
    <property type="nucleotide sequence ID" value="NZ_CP017940.1"/>
</dbReference>
<sequence length="622" mass="68277">MKLENFRQSISMMPRRYKQLILVAFDVVTLTFAVWLSYLLRFGSFFIPNSEQSLLMIAAPLIGVPVFIRFGLYRAVIRYLPDRAIWTMMQAVTISVILWVCLAFLTLMTGAAGVPRAIPFLYWVLSIALICGSRFAAKWLLWSPLREKIMARQCLIFGAGDAGRQLANALRAQNEVFVAGFIDDDKSLQGMDILGIRVYNSSQIETVIDNFGINEMIVTTSSLSGIQRRRLIGRLKSLDVKVRILPAISDLTAGKYLVSHLRDIDIDDLLGRSPVPADPILLDKTVENRVILVTGAGGSIGSELCRTIVKLAPAKLVIFDLNEHSIYQLQRELMSVSDCLIVPVLGSISDAPLIRTVLAEHKVENVYHCAAYKHVPLVEENVVEGARNNVIGTDVLAGLSREAGVRNFVLISSDKAVRPSNVMGATKRWAELIVRHNGNEASKHGTGQVFASVRFGNVIGSSGSVVPLFREQIASGGPLTVTHDDMTRYFMSVREAAELIIQAGALSEGGDILLLEMGEAVRIRDLAENMVLLAGLSVKDISNPEGDIEIITVGIRDGEKLHEELFYDPTGVSPTKHSKILRAKRSINSVDHLPGAVAELRQLIAQQDADAVRKLLFEGASA</sequence>
<reference evidence="4 5" key="1">
    <citation type="journal article" date="2017" name="Int J Environ Stud">
        <title>Does the Miocene-Pliocene relict legume Oxytropis triphylla form nitrogen-fixing nodules with a combination of bacterial strains?</title>
        <authorList>
            <person name="Safronova V."/>
            <person name="Belimov A."/>
            <person name="Sazanova A."/>
            <person name="Kuznetsova I."/>
            <person name="Popova J."/>
            <person name="Andronov E."/>
            <person name="Verkhozina A."/>
            <person name="Tikhonovich I."/>
        </authorList>
    </citation>
    <scope>NUCLEOTIDE SEQUENCE [LARGE SCALE GENOMIC DNA]</scope>
    <source>
        <strain evidence="4 5">Tri-38</strain>
    </source>
</reference>
<feature type="domain" description="Polysaccharide biosynthesis protein CapD-like" evidence="3">
    <location>
        <begin position="291"/>
        <end position="584"/>
    </location>
</feature>
<gene>
    <name evidence="4" type="ORF">B5P45_23365</name>
</gene>
<name>A0A2N9VR78_9HYPH</name>
<keyword evidence="5" id="KW-1185">Reference proteome</keyword>
<feature type="transmembrane region" description="Helical" evidence="2">
    <location>
        <begin position="20"/>
        <end position="40"/>
    </location>
</feature>
<protein>
    <submittedName>
        <fullName evidence="4">Polysaccharide biosynthesis protein</fullName>
    </submittedName>
</protein>
<dbReference type="Pfam" id="PF02719">
    <property type="entry name" value="Polysacc_synt_2"/>
    <property type="match status" value="1"/>
</dbReference>
<dbReference type="InterPro" id="IPR051203">
    <property type="entry name" value="Polysaccharide_Synthase-Rel"/>
</dbReference>
<evidence type="ECO:0000256" key="2">
    <source>
        <dbReference type="SAM" id="Phobius"/>
    </source>
</evidence>
<dbReference type="CDD" id="cd05237">
    <property type="entry name" value="UDP_invert_4-6DH_SDR_e"/>
    <property type="match status" value="1"/>
</dbReference>
<comment type="similarity">
    <text evidence="1">Belongs to the polysaccharide synthase family.</text>
</comment>
<dbReference type="InterPro" id="IPR003869">
    <property type="entry name" value="Polysac_CapD-like"/>
</dbReference>
<dbReference type="SUPFAM" id="SSF53335">
    <property type="entry name" value="S-adenosyl-L-methionine-dependent methyltransferases"/>
    <property type="match status" value="1"/>
</dbReference>
<dbReference type="EMBL" id="MZMT01000053">
    <property type="protein sequence ID" value="PIO41996.1"/>
    <property type="molecule type" value="Genomic_DNA"/>
</dbReference>
<dbReference type="SUPFAM" id="SSF51735">
    <property type="entry name" value="NAD(P)-binding Rossmann-fold domains"/>
    <property type="match status" value="1"/>
</dbReference>
<keyword evidence="2" id="KW-1133">Transmembrane helix</keyword>
<evidence type="ECO:0000256" key="1">
    <source>
        <dbReference type="ARBA" id="ARBA00007430"/>
    </source>
</evidence>
<evidence type="ECO:0000313" key="5">
    <source>
        <dbReference type="Proteomes" id="UP000232163"/>
    </source>
</evidence>
<keyword evidence="2" id="KW-0812">Transmembrane</keyword>
<dbReference type="OrthoDB" id="9803111at2"/>